<feature type="non-terminal residue" evidence="1">
    <location>
        <position position="53"/>
    </location>
</feature>
<organism evidence="1 2">
    <name type="scientific">Podarcis lilfordi</name>
    <name type="common">Lilford's wall lizard</name>
    <dbReference type="NCBI Taxonomy" id="74358"/>
    <lineage>
        <taxon>Eukaryota</taxon>
        <taxon>Metazoa</taxon>
        <taxon>Chordata</taxon>
        <taxon>Craniata</taxon>
        <taxon>Vertebrata</taxon>
        <taxon>Euteleostomi</taxon>
        <taxon>Lepidosauria</taxon>
        <taxon>Squamata</taxon>
        <taxon>Bifurcata</taxon>
        <taxon>Unidentata</taxon>
        <taxon>Episquamata</taxon>
        <taxon>Laterata</taxon>
        <taxon>Lacertibaenia</taxon>
        <taxon>Lacertidae</taxon>
        <taxon>Podarcis</taxon>
    </lineage>
</organism>
<dbReference type="AlphaFoldDB" id="A0AA35JYD6"/>
<reference evidence="1" key="1">
    <citation type="submission" date="2022-12" db="EMBL/GenBank/DDBJ databases">
        <authorList>
            <person name="Alioto T."/>
            <person name="Alioto T."/>
            <person name="Gomez Garrido J."/>
        </authorList>
    </citation>
    <scope>NUCLEOTIDE SEQUENCE</scope>
</reference>
<proteinExistence type="predicted"/>
<gene>
    <name evidence="1" type="ORF">PODLI_1B008364</name>
</gene>
<evidence type="ECO:0000313" key="1">
    <source>
        <dbReference type="EMBL" id="CAI5767866.1"/>
    </source>
</evidence>
<keyword evidence="2" id="KW-1185">Reference proteome</keyword>
<protein>
    <submittedName>
        <fullName evidence="1">Uncharacterized protein</fullName>
    </submittedName>
</protein>
<evidence type="ECO:0000313" key="2">
    <source>
        <dbReference type="Proteomes" id="UP001178461"/>
    </source>
</evidence>
<sequence length="53" mass="6277">MQLIPQPIWICANSQHFMPERAQDNHRLHSLLPIRVTQAYCQRLFGPFNATRM</sequence>
<dbReference type="Proteomes" id="UP001178461">
    <property type="component" value="Chromosome 2"/>
</dbReference>
<accession>A0AA35JYD6</accession>
<dbReference type="EMBL" id="OX395127">
    <property type="protein sequence ID" value="CAI5767866.1"/>
    <property type="molecule type" value="Genomic_DNA"/>
</dbReference>
<name>A0AA35JYD6_9SAUR</name>